<gene>
    <name evidence="1" type="ORF">WKI58_33515</name>
</gene>
<keyword evidence="2" id="KW-1185">Reference proteome</keyword>
<accession>A0ACC6QSL6</accession>
<sequence length="98" mass="10076">MRSALLALSARSQDPSPNIPQPTPSAPAALEEKIELLLGVLAWVGTTAGVVGVLVTGIMMAVSHRRGELSEHMSRLATVLVGCGLVSVAGPLVTFVFG</sequence>
<protein>
    <submittedName>
        <fullName evidence="1">Uncharacterized protein</fullName>
    </submittedName>
</protein>
<dbReference type="Proteomes" id="UP001375539">
    <property type="component" value="Unassembled WGS sequence"/>
</dbReference>
<name>A0ACC6QSL6_9ACTN</name>
<evidence type="ECO:0000313" key="2">
    <source>
        <dbReference type="Proteomes" id="UP001375539"/>
    </source>
</evidence>
<dbReference type="EMBL" id="JBBKAI010000002">
    <property type="protein sequence ID" value="MEJ8661369.1"/>
    <property type="molecule type" value="Genomic_DNA"/>
</dbReference>
<proteinExistence type="predicted"/>
<evidence type="ECO:0000313" key="1">
    <source>
        <dbReference type="EMBL" id="MEJ8661369.1"/>
    </source>
</evidence>
<organism evidence="1 2">
    <name type="scientific">Streptomyces pratisoli</name>
    <dbReference type="NCBI Taxonomy" id="3139917"/>
    <lineage>
        <taxon>Bacteria</taxon>
        <taxon>Bacillati</taxon>
        <taxon>Actinomycetota</taxon>
        <taxon>Actinomycetes</taxon>
        <taxon>Kitasatosporales</taxon>
        <taxon>Streptomycetaceae</taxon>
        <taxon>Streptomyces</taxon>
    </lineage>
</organism>
<comment type="caution">
    <text evidence="1">The sequence shown here is derived from an EMBL/GenBank/DDBJ whole genome shotgun (WGS) entry which is preliminary data.</text>
</comment>
<reference evidence="1" key="1">
    <citation type="submission" date="2024-03" db="EMBL/GenBank/DDBJ databases">
        <title>Novel Streptomyces species of biotechnological and ecological value are a feature of Machair soil.</title>
        <authorList>
            <person name="Prole J.R."/>
            <person name="Goodfellow M."/>
            <person name="Allenby N."/>
            <person name="Ward A.C."/>
        </authorList>
    </citation>
    <scope>NUCLEOTIDE SEQUENCE</scope>
    <source>
        <strain evidence="1">MS1.AVA.4</strain>
    </source>
</reference>